<keyword evidence="1" id="KW-0812">Transmembrane</keyword>
<dbReference type="InterPro" id="IPR001896">
    <property type="entry name" value="Plant_vir_prot"/>
</dbReference>
<reference evidence="2" key="1">
    <citation type="submission" date="2007-12" db="EMBL/GenBank/DDBJ databases">
        <authorList>
            <person name="Melcher U.K."/>
            <person name="Muthukumar V."/>
            <person name="Wiley G.B."/>
            <person name="Min B.E."/>
            <person name="Palmer M.W."/>
            <person name="Verchot-Lubicz J."/>
            <person name="Nelson R.S."/>
            <person name="Roe B.A."/>
            <person name="Thapa V."/>
            <person name="Pierce M.L."/>
        </authorList>
    </citation>
    <scope>NUCLEOTIDE SEQUENCE</scope>
    <source>
        <strain evidence="2">05TGP00321.Flex4</strain>
    </source>
</reference>
<dbReference type="Pfam" id="PF01307">
    <property type="entry name" value="Plant_vir_prot"/>
    <property type="match status" value="1"/>
</dbReference>
<feature type="transmembrane region" description="Helical" evidence="1">
    <location>
        <begin position="12"/>
        <end position="29"/>
    </location>
</feature>
<accession>B0FXP7</accession>
<organism evidence="2">
    <name type="scientific">Ambrosia asymptomatic virus 1 UKM-2007</name>
    <dbReference type="NCBI Taxonomy" id="490891"/>
    <lineage>
        <taxon>Viruses</taxon>
        <taxon>Riboviria</taxon>
        <taxon>Orthornavirae</taxon>
        <taxon>Kitrinoviricota</taxon>
        <taxon>Alsuviricetes</taxon>
        <taxon>Tymovirales</taxon>
        <taxon>Alphaflexiviridae</taxon>
        <taxon>Potexvirus</taxon>
        <taxon>Potexvirus nesignambrosiae</taxon>
    </lineage>
</organism>
<dbReference type="EMBL" id="EU362849">
    <property type="protein sequence ID" value="ABY53442.1"/>
    <property type="molecule type" value="Genomic_RNA"/>
</dbReference>
<name>B0FXP7_9VIRU</name>
<proteinExistence type="predicted"/>
<keyword evidence="1" id="KW-0472">Membrane</keyword>
<reference evidence="2" key="2">
    <citation type="journal article" date="2008" name="J. Virol. Methods">
        <title>Evidence for novel viruses by analysis of nucleic acids in virus-like particle fractions from Ambrosia psilostachya.</title>
        <authorList>
            <person name="Melcher U."/>
            <person name="Muthukumar V."/>
            <person name="Wiley G.B."/>
            <person name="Min B.E."/>
            <person name="Palmer M.W."/>
            <person name="Verchot-Lubicz J."/>
            <person name="Ali A."/>
            <person name="Nelson R.S."/>
            <person name="Roe B.A."/>
            <person name="Thapa V."/>
            <person name="Pierce M.L."/>
        </authorList>
    </citation>
    <scope>NUCLEOTIDE SEQUENCE</scope>
    <source>
        <strain evidence="2">05TGP00321.Flex4</strain>
    </source>
</reference>
<evidence type="ECO:0000256" key="1">
    <source>
        <dbReference type="SAM" id="Phobius"/>
    </source>
</evidence>
<evidence type="ECO:0000313" key="2">
    <source>
        <dbReference type="EMBL" id="ABY53442.1"/>
    </source>
</evidence>
<sequence length="111" mass="12225">MPLQPPPNYIPVLVPIAVGIGLALLVVTFRSNQLPNQGDNIHSLPHGGRYRDGTKQVFYNAPQQFQHTHATPAWALLATVSLALIITCLSRCRHNPVCCTSGPRARVYHIH</sequence>
<protein>
    <submittedName>
        <fullName evidence="2">Triple gene block protein 2</fullName>
    </submittedName>
</protein>
<keyword evidence="1" id="KW-1133">Transmembrane helix</keyword>